<name>A0A080LTT8_9PROT</name>
<reference evidence="1 2" key="1">
    <citation type="submission" date="2014-02" db="EMBL/GenBank/DDBJ databases">
        <title>Expanding our view of genomic diversity in Candidatus Accumulibacter clades.</title>
        <authorList>
            <person name="Skennerton C.T."/>
            <person name="Barr J.J."/>
            <person name="Slater F.R."/>
            <person name="Bond P.L."/>
            <person name="Tyson G.W."/>
        </authorList>
    </citation>
    <scope>NUCLEOTIDE SEQUENCE [LARGE SCALE GENOMIC DNA]</scope>
    <source>
        <strain evidence="2">BA-91</strain>
    </source>
</reference>
<dbReference type="EMBL" id="JDVG02000462">
    <property type="protein sequence ID" value="KFB71957.1"/>
    <property type="molecule type" value="Genomic_DNA"/>
</dbReference>
<comment type="caution">
    <text evidence="1">The sequence shown here is derived from an EMBL/GenBank/DDBJ whole genome shotgun (WGS) entry which is preliminary data.</text>
</comment>
<sequence length="153" mass="17037">MYRLDSGLGEFRQQALGDFVIGVGQDLATALVNDVLGNHPANQKIIRNSNLLDPGLIEFTDVLGGNPLVLADDQLPGRVVKVETRDFPAQTLWNERKLDYPLAQIEGVKLEKLTQNALRCQADRLQQRSDRHLAATVDTEKQQILGIELEIQP</sequence>
<protein>
    <submittedName>
        <fullName evidence="1">Uncharacterized protein</fullName>
    </submittedName>
</protein>
<proteinExistence type="predicted"/>
<dbReference type="Proteomes" id="UP000020077">
    <property type="component" value="Unassembled WGS sequence"/>
</dbReference>
<gene>
    <name evidence="1" type="ORF">AW09_002877</name>
</gene>
<evidence type="ECO:0000313" key="2">
    <source>
        <dbReference type="Proteomes" id="UP000020077"/>
    </source>
</evidence>
<accession>A0A080LTT8</accession>
<dbReference type="AlphaFoldDB" id="A0A080LTT8"/>
<organism evidence="1 2">
    <name type="scientific">Candidatus Accumulibacter phosphatis</name>
    <dbReference type="NCBI Taxonomy" id="327160"/>
    <lineage>
        <taxon>Bacteria</taxon>
        <taxon>Pseudomonadati</taxon>
        <taxon>Pseudomonadota</taxon>
        <taxon>Betaproteobacteria</taxon>
        <taxon>Candidatus Accumulibacter</taxon>
    </lineage>
</organism>
<evidence type="ECO:0000313" key="1">
    <source>
        <dbReference type="EMBL" id="KFB71957.1"/>
    </source>
</evidence>